<evidence type="ECO:0000256" key="1">
    <source>
        <dbReference type="SAM" id="MobiDB-lite"/>
    </source>
</evidence>
<evidence type="ECO:0000313" key="3">
    <source>
        <dbReference type="Proteomes" id="UP001345013"/>
    </source>
</evidence>
<sequence length="182" mass="19628">MTTLPPINMPTLSDTSRAALTQELEQCPPATLRLILNNLCDQNADVAQALHRALCIDARPPPPTMPINAVIDLTEGSDSDTENAVAAGQKRKAPEDFSDVAKRLKSVGTIAQTNVSWKERYVHCVNCYELFDVIENEQEKNEDIPRPLQRSGRAGADENDGDNGPVSASSSGSNAINGNVET</sequence>
<feature type="compositionally biased region" description="Low complexity" evidence="1">
    <location>
        <begin position="167"/>
        <end position="182"/>
    </location>
</feature>
<evidence type="ECO:0000313" key="2">
    <source>
        <dbReference type="EMBL" id="KAK5075776.1"/>
    </source>
</evidence>
<accession>A0ABR0JXI7</accession>
<protein>
    <submittedName>
        <fullName evidence="2">Uncharacterized protein</fullName>
    </submittedName>
</protein>
<name>A0ABR0JXI7_9EURO</name>
<dbReference type="Proteomes" id="UP001345013">
    <property type="component" value="Unassembled WGS sequence"/>
</dbReference>
<gene>
    <name evidence="2" type="ORF">LTR24_009893</name>
</gene>
<feature type="region of interest" description="Disordered" evidence="1">
    <location>
        <begin position="139"/>
        <end position="182"/>
    </location>
</feature>
<keyword evidence="3" id="KW-1185">Reference proteome</keyword>
<organism evidence="2 3">
    <name type="scientific">Lithohypha guttulata</name>
    <dbReference type="NCBI Taxonomy" id="1690604"/>
    <lineage>
        <taxon>Eukaryota</taxon>
        <taxon>Fungi</taxon>
        <taxon>Dikarya</taxon>
        <taxon>Ascomycota</taxon>
        <taxon>Pezizomycotina</taxon>
        <taxon>Eurotiomycetes</taxon>
        <taxon>Chaetothyriomycetidae</taxon>
        <taxon>Chaetothyriales</taxon>
        <taxon>Trichomeriaceae</taxon>
        <taxon>Lithohypha</taxon>
    </lineage>
</organism>
<proteinExistence type="predicted"/>
<comment type="caution">
    <text evidence="2">The sequence shown here is derived from an EMBL/GenBank/DDBJ whole genome shotgun (WGS) entry which is preliminary data.</text>
</comment>
<dbReference type="EMBL" id="JAVRRG010000247">
    <property type="protein sequence ID" value="KAK5075776.1"/>
    <property type="molecule type" value="Genomic_DNA"/>
</dbReference>
<reference evidence="2 3" key="1">
    <citation type="submission" date="2023-08" db="EMBL/GenBank/DDBJ databases">
        <title>Black Yeasts Isolated from many extreme environments.</title>
        <authorList>
            <person name="Coleine C."/>
            <person name="Stajich J.E."/>
            <person name="Selbmann L."/>
        </authorList>
    </citation>
    <scope>NUCLEOTIDE SEQUENCE [LARGE SCALE GENOMIC DNA]</scope>
    <source>
        <strain evidence="2 3">CCFEE 5885</strain>
    </source>
</reference>